<organism evidence="2 3">
    <name type="scientific">Corynebacterium terpenotabidum Y-11</name>
    <dbReference type="NCBI Taxonomy" id="1200352"/>
    <lineage>
        <taxon>Bacteria</taxon>
        <taxon>Bacillati</taxon>
        <taxon>Actinomycetota</taxon>
        <taxon>Actinomycetes</taxon>
        <taxon>Mycobacteriales</taxon>
        <taxon>Corynebacteriaceae</taxon>
        <taxon>Corynebacterium</taxon>
    </lineage>
</organism>
<dbReference type="InterPro" id="IPR011335">
    <property type="entry name" value="Restrct_endonuc-II-like"/>
</dbReference>
<dbReference type="eggNOG" id="COG2852">
    <property type="taxonomic scope" value="Bacteria"/>
</dbReference>
<dbReference type="Pfam" id="PF04480">
    <property type="entry name" value="DUF559"/>
    <property type="match status" value="1"/>
</dbReference>
<sequence>MKRTELAARPEITDWALRHRYITAARGVVVPRPDHYDPAAFDGFGLDAVTRAWANHLKHPGAVLGGWSAVAVYGLRPDWADHAPVVLLSGTHSRGSLTSATAARYPLRPVFLPLPDDLETCTPCPRFPTMKVVTPGLAAAQCLSTILDGRHTWWVHDVPGLTRREVRAVQFIDAFAQCTWVSRREILGAAKGLVNRKRLRKLLALADDGAQSPMETVTRLLVRDLLPAPYRWESQIRVDLDPGAATGWTRQTLPDLGVHGLKIAIYYDGAYHDDDHRTDVDFDQFHTLRDLGWEVLRFNRKTIRDPRKVRELVSNAIARAISQTINQANSQTINQAISQAQSEG</sequence>
<dbReference type="STRING" id="1200352.A606_05880"/>
<dbReference type="InterPro" id="IPR007569">
    <property type="entry name" value="DUF559"/>
</dbReference>
<dbReference type="SUPFAM" id="SSF52980">
    <property type="entry name" value="Restriction endonuclease-like"/>
    <property type="match status" value="1"/>
</dbReference>
<dbReference type="PATRIC" id="fig|1200352.3.peg.1192"/>
<gene>
    <name evidence="2" type="ORF">A606_05880</name>
</gene>
<keyword evidence="3" id="KW-1185">Reference proteome</keyword>
<dbReference type="HOGENOM" id="CLU_059338_0_0_11"/>
<evidence type="ECO:0000259" key="1">
    <source>
        <dbReference type="Pfam" id="PF04480"/>
    </source>
</evidence>
<proteinExistence type="predicted"/>
<dbReference type="KEGG" id="cter:A606_05880"/>
<dbReference type="Proteomes" id="UP000014809">
    <property type="component" value="Chromosome"/>
</dbReference>
<feature type="domain" description="DUF559" evidence="1">
    <location>
        <begin position="260"/>
        <end position="314"/>
    </location>
</feature>
<dbReference type="AlphaFoldDB" id="S4XJS8"/>
<reference evidence="2 3" key="1">
    <citation type="submission" date="2012-06" db="EMBL/GenBank/DDBJ databases">
        <title>Complete genome sequence of Corynebacterium terpenotabidum Y-11 (=DSM 44721).</title>
        <authorList>
            <person name="Ruckert C."/>
            <person name="Albersmeier A."/>
            <person name="Al-Dilaimi A."/>
            <person name="Szczepanowski R."/>
            <person name="Kalinowski J."/>
        </authorList>
    </citation>
    <scope>NUCLEOTIDE SEQUENCE [LARGE SCALE GENOMIC DNA]</scope>
    <source>
        <strain evidence="2 3">Y-11</strain>
    </source>
</reference>
<evidence type="ECO:0000313" key="3">
    <source>
        <dbReference type="Proteomes" id="UP000014809"/>
    </source>
</evidence>
<dbReference type="Gene3D" id="3.40.960.10">
    <property type="entry name" value="VSR Endonuclease"/>
    <property type="match status" value="1"/>
</dbReference>
<evidence type="ECO:0000313" key="2">
    <source>
        <dbReference type="EMBL" id="AGP30823.1"/>
    </source>
</evidence>
<name>S4XJS8_9CORY</name>
<dbReference type="EMBL" id="CP003696">
    <property type="protein sequence ID" value="AGP30823.1"/>
    <property type="molecule type" value="Genomic_DNA"/>
</dbReference>
<protein>
    <recommendedName>
        <fullName evidence="1">DUF559 domain-containing protein</fullName>
    </recommendedName>
</protein>
<accession>S4XJS8</accession>